<dbReference type="GO" id="GO:0004057">
    <property type="term" value="F:arginyl-tRNA--protein transferase activity"/>
    <property type="evidence" value="ECO:0007669"/>
    <property type="project" value="InterPro"/>
</dbReference>
<evidence type="ECO:0000256" key="5">
    <source>
        <dbReference type="ARBA" id="ARBA00022723"/>
    </source>
</evidence>
<proteinExistence type="inferred from homology"/>
<protein>
    <recommendedName>
        <fullName evidence="4">2-(3-amino-3-carboxypropyl)histidine synthase subunit 2</fullName>
    </recommendedName>
    <alternativeName>
        <fullName evidence="8">Diphthamide biosynthesis protein 2</fullName>
    </alternativeName>
    <alternativeName>
        <fullName evidence="9">Diphtheria toxin resistance protein 2</fullName>
    </alternativeName>
</protein>
<dbReference type="NCBIfam" id="TIGR00322">
    <property type="entry name" value="diphth2_R"/>
    <property type="match status" value="1"/>
</dbReference>
<evidence type="ECO:0000256" key="3">
    <source>
        <dbReference type="ARBA" id="ARBA00006179"/>
    </source>
</evidence>
<sequence>MPLWLRACISGPQGQIIQDFDDNRPITDPAISAAGYGSFHQQYLIDDKIVAVGVIDILNFCISSKYFFYDPKFSFLNLGVYSALREAALVRKLNNFAPDIKYYYLGFYLHDNPKMKYKGRYAPSYLLCPETFTWQPIEQCLPLLDAKKFCRLNQDLSKIDTDGDVNVNKILVQYGRSVMQFKAYKAKRKYKNDTEDEQQAKEYGMTNVHVQFSSQDKIIDNEPAIHRKDNFHIDEPNFDCYFENQETADWISANGFKRVALQFPDELLYASSQVSFALEKRLGFKPYILADTSYGSCCVDDVAAQHVKADCIIHYGDACMSKTERGCVPVKYIFPKSTFSEEDLIEKLATFKKDLLENRSLALILDISYLYAQEILTSNVKKIIPGAHRTTDFDADFAGQPEISSDCILFIGRSDSKRALLLSLMNPDKNFYVYDPEKLLEIYMQDYQTNKMLRKRLYMIEKAKDAQIIGIVVATVNVSDYLKVLERMKFLCKNASKKYYVLFVGKLNVAKLSNFADIDLFVLLSCPFGVMFDCSDYLRPIITPFEFEIACNSQKFWMSGVGWRPEPASVFKDNDSDNINNCVPETDFSLTGGHLRTTNNTSDLPGSSSIMTRSDAYQVQTVTAEHRFRDRSWKGLEEKLGETPTALVKQGRKGIASAYEDEKEQSSPE</sequence>
<evidence type="ECO:0000256" key="9">
    <source>
        <dbReference type="ARBA" id="ARBA00032791"/>
    </source>
</evidence>
<evidence type="ECO:0000313" key="14">
    <source>
        <dbReference type="WBParaSite" id="nRc.2.0.1.t22952-RA"/>
    </source>
</evidence>
<comment type="pathway">
    <text evidence="2">Protein modification; peptidyl-diphthamide biosynthesis.</text>
</comment>
<dbReference type="SFLD" id="SFLDS00032">
    <property type="entry name" value="Radical_SAM_3-amino-3-carboxyp"/>
    <property type="match status" value="1"/>
</dbReference>
<dbReference type="InterPro" id="IPR042265">
    <property type="entry name" value="DPH1/DPH2_3"/>
</dbReference>
<dbReference type="GO" id="GO:0090560">
    <property type="term" value="F:2-(3-amino-3-carboxypropyl)histidine synthase activity"/>
    <property type="evidence" value="ECO:0007669"/>
    <property type="project" value="InterPro"/>
</dbReference>
<dbReference type="Proteomes" id="UP000887565">
    <property type="component" value="Unplaced"/>
</dbReference>
<evidence type="ECO:0000313" key="13">
    <source>
        <dbReference type="Proteomes" id="UP000887565"/>
    </source>
</evidence>
<feature type="region of interest" description="Disordered" evidence="11">
    <location>
        <begin position="641"/>
        <end position="669"/>
    </location>
</feature>
<evidence type="ECO:0000256" key="10">
    <source>
        <dbReference type="ARBA" id="ARBA00045159"/>
    </source>
</evidence>
<keyword evidence="13" id="KW-1185">Reference proteome</keyword>
<keyword evidence="5" id="KW-0479">Metal-binding</keyword>
<dbReference type="AlphaFoldDB" id="A0A915J9Y0"/>
<evidence type="ECO:0000256" key="11">
    <source>
        <dbReference type="SAM" id="MobiDB-lite"/>
    </source>
</evidence>
<evidence type="ECO:0000256" key="2">
    <source>
        <dbReference type="ARBA" id="ARBA00005156"/>
    </source>
</evidence>
<dbReference type="FunFam" id="3.40.50.11860:FF:000001">
    <property type="entry name" value="2-(3-amino-3-carboxypropyl)histidine synthase subunit 2"/>
    <property type="match status" value="1"/>
</dbReference>
<keyword evidence="7" id="KW-0411">Iron-sulfur</keyword>
<dbReference type="FunFam" id="3.40.50.11840:FF:000002">
    <property type="entry name" value="2-(3-amino-3-carboxypropyl)histidine synthase subunit 2"/>
    <property type="match status" value="1"/>
</dbReference>
<feature type="domain" description="N-end rule aminoacyl transferase C-terminal" evidence="12">
    <location>
        <begin position="34"/>
        <end position="128"/>
    </location>
</feature>
<name>A0A915J9Y0_ROMCU</name>
<dbReference type="GO" id="GO:0017183">
    <property type="term" value="P:protein histidyl modification to diphthamide"/>
    <property type="evidence" value="ECO:0007669"/>
    <property type="project" value="InterPro"/>
</dbReference>
<dbReference type="WBParaSite" id="nRc.2.0.1.t22952-RA">
    <property type="protein sequence ID" value="nRc.2.0.1.t22952-RA"/>
    <property type="gene ID" value="nRc.2.0.1.g22952"/>
</dbReference>
<accession>A0A915J9Y0</accession>
<comment type="function">
    <text evidence="10">Required for the first step of diphthamide biosynthesis, a post-translational modification of histidine which occurs in elongation factor 2. DPH1 and DPH2 transfer a 3-amino-3-carboxypropyl (ACP) group from S-adenosyl-L-methionine (SAM) to a histidine residue, the reaction is assisted by a reduction system comprising DPH3 and a NADH-dependent reductase. Facilitates the reduction of the catalytic iron-sulfur cluster found in the DPH1 subunit.</text>
</comment>
<evidence type="ECO:0000256" key="4">
    <source>
        <dbReference type="ARBA" id="ARBA00021914"/>
    </source>
</evidence>
<evidence type="ECO:0000256" key="6">
    <source>
        <dbReference type="ARBA" id="ARBA00023004"/>
    </source>
</evidence>
<dbReference type="InterPro" id="IPR016435">
    <property type="entry name" value="DPH1/DPH2"/>
</dbReference>
<reference evidence="14" key="1">
    <citation type="submission" date="2022-11" db="UniProtKB">
        <authorList>
            <consortium name="WormBaseParasite"/>
        </authorList>
    </citation>
    <scope>IDENTIFICATION</scope>
</reference>
<keyword evidence="6" id="KW-0408">Iron</keyword>
<dbReference type="PANTHER" id="PTHR10762:SF2">
    <property type="entry name" value="2-(3-AMINO-3-CARBOXYPROPYL)HISTIDINE SYNTHASE SUBUNIT 2"/>
    <property type="match status" value="1"/>
</dbReference>
<evidence type="ECO:0000259" key="12">
    <source>
        <dbReference type="Pfam" id="PF04377"/>
    </source>
</evidence>
<evidence type="ECO:0000256" key="7">
    <source>
        <dbReference type="ARBA" id="ARBA00023014"/>
    </source>
</evidence>
<dbReference type="GO" id="GO:0051536">
    <property type="term" value="F:iron-sulfur cluster binding"/>
    <property type="evidence" value="ECO:0007669"/>
    <property type="project" value="UniProtKB-KW"/>
</dbReference>
<organism evidence="13 14">
    <name type="scientific">Romanomermis culicivorax</name>
    <name type="common">Nematode worm</name>
    <dbReference type="NCBI Taxonomy" id="13658"/>
    <lineage>
        <taxon>Eukaryota</taxon>
        <taxon>Metazoa</taxon>
        <taxon>Ecdysozoa</taxon>
        <taxon>Nematoda</taxon>
        <taxon>Enoplea</taxon>
        <taxon>Dorylaimia</taxon>
        <taxon>Mermithida</taxon>
        <taxon>Mermithoidea</taxon>
        <taxon>Mermithidae</taxon>
        <taxon>Romanomermis</taxon>
    </lineage>
</organism>
<dbReference type="Pfam" id="PF04377">
    <property type="entry name" value="ATE_C"/>
    <property type="match status" value="1"/>
</dbReference>
<dbReference type="GO" id="GO:0046872">
    <property type="term" value="F:metal ion binding"/>
    <property type="evidence" value="ECO:0007669"/>
    <property type="project" value="UniProtKB-KW"/>
</dbReference>
<dbReference type="InterPro" id="IPR042263">
    <property type="entry name" value="DPH1/DPH2_1"/>
</dbReference>
<dbReference type="InterPro" id="IPR007472">
    <property type="entry name" value="N-end_Aminoacyl_Trfase_C"/>
</dbReference>
<comment type="similarity">
    <text evidence="3">Belongs to the DPH1/DPH2 family. DPH2 subfamily.</text>
</comment>
<dbReference type="Gene3D" id="3.40.50.11860">
    <property type="entry name" value="Diphthamide synthesis DPH1/DPH2 domain 3"/>
    <property type="match status" value="1"/>
</dbReference>
<dbReference type="Pfam" id="PF01866">
    <property type="entry name" value="Diphthamide_syn"/>
    <property type="match status" value="1"/>
</dbReference>
<dbReference type="Gene3D" id="3.40.50.11840">
    <property type="entry name" value="Diphthamide synthesis DPH1/DPH2 domain 1"/>
    <property type="match status" value="1"/>
</dbReference>
<evidence type="ECO:0000256" key="1">
    <source>
        <dbReference type="ARBA" id="ARBA00001966"/>
    </source>
</evidence>
<dbReference type="OMA" id="QIWNENH"/>
<evidence type="ECO:0000256" key="8">
    <source>
        <dbReference type="ARBA" id="ARBA00032573"/>
    </source>
</evidence>
<dbReference type="SFLD" id="SFLDG01121">
    <property type="entry name" value="Diphthamide_biosynthesis"/>
    <property type="match status" value="1"/>
</dbReference>
<dbReference type="PANTHER" id="PTHR10762">
    <property type="entry name" value="DIPHTHAMIDE BIOSYNTHESIS PROTEIN"/>
    <property type="match status" value="1"/>
</dbReference>
<comment type="cofactor">
    <cofactor evidence="1">
        <name>[4Fe-4S] cluster</name>
        <dbReference type="ChEBI" id="CHEBI:49883"/>
    </cofactor>
</comment>